<dbReference type="Gene3D" id="3.10.20.310">
    <property type="entry name" value="membrane protein fhac"/>
    <property type="match status" value="1"/>
</dbReference>
<dbReference type="PROSITE" id="PS51779">
    <property type="entry name" value="POTRA"/>
    <property type="match status" value="1"/>
</dbReference>
<dbReference type="PANTHER" id="PTHR35851">
    <property type="entry name" value="CELL DIVISION PROTEIN FTSQ"/>
    <property type="match status" value="1"/>
</dbReference>
<name>A0ABQ2LCA0_9PROT</name>
<dbReference type="Proteomes" id="UP000602381">
    <property type="component" value="Unassembled WGS sequence"/>
</dbReference>
<dbReference type="InterPro" id="IPR045335">
    <property type="entry name" value="FtsQ_C_sf"/>
</dbReference>
<comment type="function">
    <text evidence="9">Essential cell division protein.</text>
</comment>
<evidence type="ECO:0000259" key="10">
    <source>
        <dbReference type="PROSITE" id="PS51779"/>
    </source>
</evidence>
<dbReference type="HAMAP" id="MF_00911">
    <property type="entry name" value="FtsQ_subfam"/>
    <property type="match status" value="1"/>
</dbReference>
<keyword evidence="3 9" id="KW-0997">Cell inner membrane</keyword>
<dbReference type="Pfam" id="PF03799">
    <property type="entry name" value="FtsQ_DivIB_C"/>
    <property type="match status" value="1"/>
</dbReference>
<evidence type="ECO:0000313" key="12">
    <source>
        <dbReference type="Proteomes" id="UP000602381"/>
    </source>
</evidence>
<dbReference type="InterPro" id="IPR026579">
    <property type="entry name" value="FtsQ"/>
</dbReference>
<reference evidence="12" key="1">
    <citation type="journal article" date="2019" name="Int. J. Syst. Evol. Microbiol.">
        <title>The Global Catalogue of Microorganisms (GCM) 10K type strain sequencing project: providing services to taxonomists for standard genome sequencing and annotation.</title>
        <authorList>
            <consortium name="The Broad Institute Genomics Platform"/>
            <consortium name="The Broad Institute Genome Sequencing Center for Infectious Disease"/>
            <person name="Wu L."/>
            <person name="Ma J."/>
        </authorList>
    </citation>
    <scope>NUCLEOTIDE SEQUENCE [LARGE SCALE GENOMIC DNA]</scope>
    <source>
        <strain evidence="12">JCM 17843</strain>
    </source>
</reference>
<dbReference type="Gene3D" id="3.40.50.11690">
    <property type="entry name" value="Cell division protein FtsQ/DivIB"/>
    <property type="match status" value="1"/>
</dbReference>
<comment type="caution">
    <text evidence="11">The sequence shown here is derived from an EMBL/GenBank/DDBJ whole genome shotgun (WGS) entry which is preliminary data.</text>
</comment>
<evidence type="ECO:0000256" key="5">
    <source>
        <dbReference type="ARBA" id="ARBA00022692"/>
    </source>
</evidence>
<protein>
    <recommendedName>
        <fullName evidence="9">Cell division protein FtsQ</fullName>
    </recommendedName>
</protein>
<evidence type="ECO:0000256" key="3">
    <source>
        <dbReference type="ARBA" id="ARBA00022519"/>
    </source>
</evidence>
<comment type="similarity">
    <text evidence="9">Belongs to the FtsQ/DivIB family. FtsQ subfamily.</text>
</comment>
<comment type="subcellular location">
    <subcellularLocation>
        <location evidence="9">Cell inner membrane</location>
        <topology evidence="9">Single-pass type II membrane protein</topology>
    </subcellularLocation>
    <subcellularLocation>
        <location evidence="1">Membrane</location>
    </subcellularLocation>
    <text evidence="9">Localizes to the division septum.</text>
</comment>
<evidence type="ECO:0000256" key="4">
    <source>
        <dbReference type="ARBA" id="ARBA00022618"/>
    </source>
</evidence>
<evidence type="ECO:0000256" key="2">
    <source>
        <dbReference type="ARBA" id="ARBA00022475"/>
    </source>
</evidence>
<evidence type="ECO:0000256" key="1">
    <source>
        <dbReference type="ARBA" id="ARBA00004370"/>
    </source>
</evidence>
<sequence>MIGPFSRTGMIKAVAALVLLVVGLGAFGLYGPVLRSQWVLFSSEAREKLGLTVHSVDVEGAVFTSDAALNEAIGDQRGRAMDAVALDAIKARVEAISWVKSAEVERQLPDRILIRLTERTPFALWQKDRVLSLVDDTGEILTHEDLARWRHLPLIVGAGAPEAAQAMLHVLDTTPDLASQVDALVRVGARRWDVKMANNILVRLPEDGPENGPESGLGEDARAEGEQVWNCARAWAFFAALEKQHRLMTRDIALVDLRLADRLVVRLTPEGRALGLSNGDIL</sequence>
<accession>A0ABQ2LCA0</accession>
<keyword evidence="7 9" id="KW-0472">Membrane</keyword>
<dbReference type="RefSeq" id="WP_188873624.1">
    <property type="nucleotide sequence ID" value="NZ_BMOV01000003.1"/>
</dbReference>
<feature type="domain" description="POTRA" evidence="10">
    <location>
        <begin position="51"/>
        <end position="119"/>
    </location>
</feature>
<dbReference type="Pfam" id="PF08478">
    <property type="entry name" value="POTRA_1"/>
    <property type="match status" value="1"/>
</dbReference>
<proteinExistence type="inferred from homology"/>
<dbReference type="InterPro" id="IPR013685">
    <property type="entry name" value="POTRA_FtsQ_type"/>
</dbReference>
<keyword evidence="8 9" id="KW-0131">Cell cycle</keyword>
<dbReference type="PANTHER" id="PTHR35851:SF1">
    <property type="entry name" value="CELL DIVISION PROTEIN FTSQ"/>
    <property type="match status" value="1"/>
</dbReference>
<dbReference type="EMBL" id="BMOV01000003">
    <property type="protein sequence ID" value="GGO09919.1"/>
    <property type="molecule type" value="Genomic_DNA"/>
</dbReference>
<evidence type="ECO:0000256" key="6">
    <source>
        <dbReference type="ARBA" id="ARBA00022989"/>
    </source>
</evidence>
<keyword evidence="6 9" id="KW-1133">Transmembrane helix</keyword>
<keyword evidence="5 9" id="KW-0812">Transmembrane</keyword>
<keyword evidence="4 9" id="KW-0132">Cell division</keyword>
<keyword evidence="2 9" id="KW-1003">Cell membrane</keyword>
<organism evidence="11 12">
    <name type="scientific">Iodidimonas muriae</name>
    <dbReference type="NCBI Taxonomy" id="261467"/>
    <lineage>
        <taxon>Bacteria</taxon>
        <taxon>Pseudomonadati</taxon>
        <taxon>Pseudomonadota</taxon>
        <taxon>Alphaproteobacteria</taxon>
        <taxon>Iodidimonadales</taxon>
        <taxon>Iodidimonadaceae</taxon>
        <taxon>Iodidimonas</taxon>
    </lineage>
</organism>
<keyword evidence="12" id="KW-1185">Reference proteome</keyword>
<evidence type="ECO:0000256" key="8">
    <source>
        <dbReference type="ARBA" id="ARBA00023306"/>
    </source>
</evidence>
<dbReference type="InterPro" id="IPR034746">
    <property type="entry name" value="POTRA"/>
</dbReference>
<gene>
    <name evidence="9" type="primary">ftsQ</name>
    <name evidence="11" type="ORF">GCM10007972_12000</name>
</gene>
<evidence type="ECO:0000256" key="7">
    <source>
        <dbReference type="ARBA" id="ARBA00023136"/>
    </source>
</evidence>
<evidence type="ECO:0000313" key="11">
    <source>
        <dbReference type="EMBL" id="GGO09919.1"/>
    </source>
</evidence>
<dbReference type="InterPro" id="IPR005548">
    <property type="entry name" value="Cell_div_FtsQ/DivIB_C"/>
</dbReference>
<evidence type="ECO:0000256" key="9">
    <source>
        <dbReference type="HAMAP-Rule" id="MF_00911"/>
    </source>
</evidence>